<reference evidence="6" key="1">
    <citation type="submission" date="2024-04" db="EMBL/GenBank/DDBJ databases">
        <authorList>
            <person name="Roder T."/>
            <person name="Oberhansli S."/>
            <person name="Kreuzer M."/>
        </authorList>
    </citation>
    <scope>NUCLEOTIDE SEQUENCE</scope>
    <source>
        <strain evidence="6">LWS13-1.2</strain>
    </source>
</reference>
<accession>A0AAU6S8V3</accession>
<dbReference type="AlphaFoldDB" id="A0AAU6S8V3"/>
<protein>
    <submittedName>
        <fullName evidence="6">ABC transporter substrate-binding protein</fullName>
    </submittedName>
</protein>
<dbReference type="Gene3D" id="3.10.105.10">
    <property type="entry name" value="Dipeptide-binding Protein, Domain 3"/>
    <property type="match status" value="1"/>
</dbReference>
<evidence type="ECO:0000256" key="4">
    <source>
        <dbReference type="SAM" id="SignalP"/>
    </source>
</evidence>
<dbReference type="InterPro" id="IPR039424">
    <property type="entry name" value="SBP_5"/>
</dbReference>
<dbReference type="PANTHER" id="PTHR30290">
    <property type="entry name" value="PERIPLASMIC BINDING COMPONENT OF ABC TRANSPORTER"/>
    <property type="match status" value="1"/>
</dbReference>
<dbReference type="RefSeq" id="WP_349427892.1">
    <property type="nucleotide sequence ID" value="NZ_CP151632.1"/>
</dbReference>
<name>A0AAU6S8V3_9MICO</name>
<dbReference type="GO" id="GO:0015833">
    <property type="term" value="P:peptide transport"/>
    <property type="evidence" value="ECO:0007669"/>
    <property type="project" value="TreeGrafter"/>
</dbReference>
<evidence type="ECO:0000259" key="5">
    <source>
        <dbReference type="Pfam" id="PF00496"/>
    </source>
</evidence>
<dbReference type="GO" id="GO:0042597">
    <property type="term" value="C:periplasmic space"/>
    <property type="evidence" value="ECO:0007669"/>
    <property type="project" value="UniProtKB-ARBA"/>
</dbReference>
<comment type="similarity">
    <text evidence="2">Belongs to the bacterial solute-binding protein 5 family.</text>
</comment>
<dbReference type="GO" id="GO:1904680">
    <property type="term" value="F:peptide transmembrane transporter activity"/>
    <property type="evidence" value="ECO:0007669"/>
    <property type="project" value="TreeGrafter"/>
</dbReference>
<keyword evidence="3 4" id="KW-0732">Signal</keyword>
<evidence type="ECO:0000256" key="1">
    <source>
        <dbReference type="ARBA" id="ARBA00004193"/>
    </source>
</evidence>
<dbReference type="CDD" id="cd08509">
    <property type="entry name" value="PBP2_TmCBP_oligosaccharides_like"/>
    <property type="match status" value="1"/>
</dbReference>
<evidence type="ECO:0000313" key="6">
    <source>
        <dbReference type="EMBL" id="WZO33333.1"/>
    </source>
</evidence>
<dbReference type="PROSITE" id="PS01040">
    <property type="entry name" value="SBP_BACTERIAL_5"/>
    <property type="match status" value="1"/>
</dbReference>
<organism evidence="6">
    <name type="scientific">Microbacterium sp. LWS13-1.2</name>
    <dbReference type="NCBI Taxonomy" id="3135264"/>
    <lineage>
        <taxon>Bacteria</taxon>
        <taxon>Bacillati</taxon>
        <taxon>Actinomycetota</taxon>
        <taxon>Actinomycetes</taxon>
        <taxon>Micrococcales</taxon>
        <taxon>Microbacteriaceae</taxon>
        <taxon>Microbacterium</taxon>
    </lineage>
</organism>
<sequence length="558" mass="59974">MIRNAKRRAALIAVAGTAILGIGLSGCAGGGGDDSGDSEGRTLRVWAGSQTPIEANFNPFSPSVLHAALGPIYEPLFFYNKTADEAPAPMLGESFEYNEGGTVITVKLKDGVKWNDGEDFTADDAAFTFNYEPNHRDGLVSAEATDDTTVVLTYETPQFTNEFQILGTTWMLPEHIWSEVEDYTTFTDEEPVGTGPYVVDKVTDASYTVVANDEFRDEGVPAIKKVQYIGIDANQSAQDLLTAGELDWTGMFVPNPDSVTSNGVISMLNTPQDPTVLYTCSNADLGCTGPQTDVAVRQALNVAIDRGTIKEKAFVGLTGDISPTFALLPRDQKWVADPANEVSPQSPDSAAAGEILEAAGYAKGGDGFYAKDGAPLELSLVSVDGWTDYNDAAKLISEQAAEAGIKVNASTVQWQEFSDARQTGQYQLIMGGVIGTSVADPFQIYKDWFIGESTSQVGQEVPAGRWNFSRYDNAIVNEAVAAAAATNDEAVKQEAYAAVQAEIVRDLPYIPLVINATQTFFNTKDFTGWPTEDDLYAFPPAWGSVASGYVLQHLEPVK</sequence>
<dbReference type="Pfam" id="PF00496">
    <property type="entry name" value="SBP_bac_5"/>
    <property type="match status" value="1"/>
</dbReference>
<feature type="chain" id="PRO_5043997275" evidence="4">
    <location>
        <begin position="29"/>
        <end position="558"/>
    </location>
</feature>
<dbReference type="InterPro" id="IPR000914">
    <property type="entry name" value="SBP_5_dom"/>
</dbReference>
<dbReference type="SUPFAM" id="SSF53850">
    <property type="entry name" value="Periplasmic binding protein-like II"/>
    <property type="match status" value="1"/>
</dbReference>
<dbReference type="PIRSF" id="PIRSF002741">
    <property type="entry name" value="MppA"/>
    <property type="match status" value="1"/>
</dbReference>
<evidence type="ECO:0000256" key="3">
    <source>
        <dbReference type="ARBA" id="ARBA00022729"/>
    </source>
</evidence>
<evidence type="ECO:0000256" key="2">
    <source>
        <dbReference type="ARBA" id="ARBA00005695"/>
    </source>
</evidence>
<dbReference type="InterPro" id="IPR030678">
    <property type="entry name" value="Peptide/Ni-bd"/>
</dbReference>
<comment type="subcellular location">
    <subcellularLocation>
        <location evidence="1">Cell membrane</location>
        <topology evidence="1">Lipid-anchor</topology>
    </subcellularLocation>
</comment>
<dbReference type="Gene3D" id="3.90.76.10">
    <property type="entry name" value="Dipeptide-binding Protein, Domain 1"/>
    <property type="match status" value="1"/>
</dbReference>
<dbReference type="EMBL" id="CP151632">
    <property type="protein sequence ID" value="WZO33333.1"/>
    <property type="molecule type" value="Genomic_DNA"/>
</dbReference>
<dbReference type="Gene3D" id="3.40.190.10">
    <property type="entry name" value="Periplasmic binding protein-like II"/>
    <property type="match status" value="1"/>
</dbReference>
<feature type="domain" description="Solute-binding protein family 5" evidence="5">
    <location>
        <begin position="87"/>
        <end position="449"/>
    </location>
</feature>
<dbReference type="PROSITE" id="PS51257">
    <property type="entry name" value="PROKAR_LIPOPROTEIN"/>
    <property type="match status" value="1"/>
</dbReference>
<proteinExistence type="inferred from homology"/>
<dbReference type="GO" id="GO:0043190">
    <property type="term" value="C:ATP-binding cassette (ABC) transporter complex"/>
    <property type="evidence" value="ECO:0007669"/>
    <property type="project" value="InterPro"/>
</dbReference>
<dbReference type="InterPro" id="IPR023765">
    <property type="entry name" value="SBP_5_CS"/>
</dbReference>
<gene>
    <name evidence="6" type="ORF">MRBLWS13_000956</name>
</gene>
<feature type="signal peptide" evidence="4">
    <location>
        <begin position="1"/>
        <end position="28"/>
    </location>
</feature>